<keyword evidence="2" id="KW-1185">Reference proteome</keyword>
<accession>A0ABQ5Q4Q8</accession>
<evidence type="ECO:0000313" key="1">
    <source>
        <dbReference type="EMBL" id="GLH69683.1"/>
    </source>
</evidence>
<organism evidence="1 2">
    <name type="scientific">Geothrix rubra</name>
    <dbReference type="NCBI Taxonomy" id="2927977"/>
    <lineage>
        <taxon>Bacteria</taxon>
        <taxon>Pseudomonadati</taxon>
        <taxon>Acidobacteriota</taxon>
        <taxon>Holophagae</taxon>
        <taxon>Holophagales</taxon>
        <taxon>Holophagaceae</taxon>
        <taxon>Geothrix</taxon>
    </lineage>
</organism>
<dbReference type="RefSeq" id="WP_285723697.1">
    <property type="nucleotide sequence ID" value="NZ_BSDD01000002.1"/>
</dbReference>
<comment type="caution">
    <text evidence="1">The sequence shown here is derived from an EMBL/GenBank/DDBJ whole genome shotgun (WGS) entry which is preliminary data.</text>
</comment>
<dbReference type="EMBL" id="BSDD01000002">
    <property type="protein sequence ID" value="GLH69683.1"/>
    <property type="molecule type" value="Genomic_DNA"/>
</dbReference>
<dbReference type="SUPFAM" id="SSF54427">
    <property type="entry name" value="NTF2-like"/>
    <property type="match status" value="1"/>
</dbReference>
<dbReference type="Proteomes" id="UP001165089">
    <property type="component" value="Unassembled WGS sequence"/>
</dbReference>
<name>A0ABQ5Q4Q8_9BACT</name>
<gene>
    <name evidence="1" type="ORF">GETHPA_12160</name>
</gene>
<dbReference type="PROSITE" id="PS51257">
    <property type="entry name" value="PROKAR_LIPOPROTEIN"/>
    <property type="match status" value="1"/>
</dbReference>
<protein>
    <recommendedName>
        <fullName evidence="3">Nuclear transport factor 2 family protein</fullName>
    </recommendedName>
</protein>
<reference evidence="1 2" key="1">
    <citation type="journal article" date="2023" name="Antonie Van Leeuwenhoek">
        <title>Mesoterricola silvestris gen. nov., sp. nov., Mesoterricola sediminis sp. nov., Geothrix oryzae sp. nov., Geothrix edaphica sp. nov., Geothrix rubra sp. nov., and Geothrix limicola sp. nov., six novel members of Acidobacteriota isolated from soils.</title>
        <authorList>
            <person name="Itoh H."/>
            <person name="Sugisawa Y."/>
            <person name="Mise K."/>
            <person name="Xu Z."/>
            <person name="Kuniyasu M."/>
            <person name="Ushijima N."/>
            <person name="Kawano K."/>
            <person name="Kobayashi E."/>
            <person name="Shiratori Y."/>
            <person name="Masuda Y."/>
            <person name="Senoo K."/>
        </authorList>
    </citation>
    <scope>NUCLEOTIDE SEQUENCE [LARGE SCALE GENOMIC DNA]</scope>
    <source>
        <strain evidence="1 2">Red803</strain>
    </source>
</reference>
<sequence>MLRGRRSIPFLLLALAACGRKAPEDQVRAAFEACRTAVEAGDAARAAAPLDADFRGPEGMDRATARLFLAGLLRRERVGVTVIRNQLRRDGPDILQEVDLVLTGRGGGLLPEEASRRSFLLRWRQRGGDWKLAELQSPEGP</sequence>
<dbReference type="Gene3D" id="3.10.450.50">
    <property type="match status" value="1"/>
</dbReference>
<evidence type="ECO:0000313" key="2">
    <source>
        <dbReference type="Proteomes" id="UP001165089"/>
    </source>
</evidence>
<evidence type="ECO:0008006" key="3">
    <source>
        <dbReference type="Google" id="ProtNLM"/>
    </source>
</evidence>
<dbReference type="InterPro" id="IPR032710">
    <property type="entry name" value="NTF2-like_dom_sf"/>
</dbReference>
<proteinExistence type="predicted"/>